<dbReference type="Proteomes" id="UP001519667">
    <property type="component" value="Unassembled WGS sequence"/>
</dbReference>
<dbReference type="EMBL" id="JAGTIS010000004">
    <property type="protein sequence ID" value="MBT8766556.1"/>
    <property type="molecule type" value="Genomic_DNA"/>
</dbReference>
<feature type="transmembrane region" description="Helical" evidence="1">
    <location>
        <begin position="82"/>
        <end position="102"/>
    </location>
</feature>
<name>A0ABS5XFT6_9GAMM</name>
<evidence type="ECO:0000313" key="2">
    <source>
        <dbReference type="EMBL" id="MBT8766556.1"/>
    </source>
</evidence>
<keyword evidence="1" id="KW-0812">Transmembrane</keyword>
<dbReference type="Pfam" id="PF06961">
    <property type="entry name" value="DUF1294"/>
    <property type="match status" value="1"/>
</dbReference>
<gene>
    <name evidence="2" type="ORF">J7302_10495</name>
</gene>
<comment type="caution">
    <text evidence="2">The sequence shown here is derived from an EMBL/GenBank/DDBJ whole genome shotgun (WGS) entry which is preliminary data.</text>
</comment>
<protein>
    <submittedName>
        <fullName evidence="2">DUF1294 domain-containing protein</fullName>
    </submittedName>
</protein>
<dbReference type="RefSeq" id="WP_215373600.1">
    <property type="nucleotide sequence ID" value="NZ_JAGTIS010000004.1"/>
</dbReference>
<accession>A0ABS5XFT6</accession>
<keyword evidence="1" id="KW-0472">Membrane</keyword>
<sequence length="169" mass="18801">MSPMRKAGLAAGTWYFSEALRAEVYRCVQPDGVVQFSDRGCASLQASQPLASESQGLAAHVVQLMGQGPEQLLGPWLSGFGAVQLLLLAYALMSLLCFVAYWRDKRFAIAGQQRTPETRLHLLELLGGWPGGLLAQRLIRHKNRKLSYQLKFWLIVAVHLSVLGYWLFG</sequence>
<dbReference type="InterPro" id="IPR010718">
    <property type="entry name" value="DUF1294"/>
</dbReference>
<evidence type="ECO:0000256" key="1">
    <source>
        <dbReference type="SAM" id="Phobius"/>
    </source>
</evidence>
<proteinExistence type="predicted"/>
<keyword evidence="1" id="KW-1133">Transmembrane helix</keyword>
<reference evidence="2 3" key="1">
    <citation type="submission" date="2021-04" db="EMBL/GenBank/DDBJ databases">
        <title>Pseudomonas boanensis sp. nov., a bacterium isolated from river water used for household purposes in Boane District, Mozambique.</title>
        <authorList>
            <person name="Nicklasson M."/>
            <person name="Martin-Rodriguez A.J."/>
            <person name="Thorell K."/>
            <person name="Neves L."/>
            <person name="Mussagy A."/>
            <person name="Rydberg H.A."/>
            <person name="Hernroth B."/>
            <person name="Svensson-Stadler L."/>
            <person name="Sjoling A."/>
        </authorList>
    </citation>
    <scope>NUCLEOTIDE SEQUENCE [LARGE SCALE GENOMIC DNA]</scope>
    <source>
        <strain evidence="2 3">DB1</strain>
    </source>
</reference>
<organism evidence="2 3">
    <name type="scientific">Metapseudomonas boanensis</name>
    <dbReference type="NCBI Taxonomy" id="2822138"/>
    <lineage>
        <taxon>Bacteria</taxon>
        <taxon>Pseudomonadati</taxon>
        <taxon>Pseudomonadota</taxon>
        <taxon>Gammaproteobacteria</taxon>
        <taxon>Pseudomonadales</taxon>
        <taxon>Pseudomonadaceae</taxon>
        <taxon>Metapseudomonas</taxon>
    </lineage>
</organism>
<feature type="transmembrane region" description="Helical" evidence="1">
    <location>
        <begin position="150"/>
        <end position="168"/>
    </location>
</feature>
<evidence type="ECO:0000313" key="3">
    <source>
        <dbReference type="Proteomes" id="UP001519667"/>
    </source>
</evidence>
<keyword evidence="3" id="KW-1185">Reference proteome</keyword>